<keyword evidence="1" id="KW-0732">Signal</keyword>
<evidence type="ECO:0000256" key="1">
    <source>
        <dbReference type="ARBA" id="ARBA00022729"/>
    </source>
</evidence>
<proteinExistence type="predicted"/>
<gene>
    <name evidence="2" type="ORF">C1280_31840</name>
</gene>
<dbReference type="OrthoDB" id="9764953at2"/>
<name>A0A2Z3H2W5_9BACT</name>
<protein>
    <recommendedName>
        <fullName evidence="4">Polyhydroxybutyrate depolymerase</fullName>
    </recommendedName>
</protein>
<organism evidence="2 3">
    <name type="scientific">Gemmata obscuriglobus</name>
    <dbReference type="NCBI Taxonomy" id="114"/>
    <lineage>
        <taxon>Bacteria</taxon>
        <taxon>Pseudomonadati</taxon>
        <taxon>Planctomycetota</taxon>
        <taxon>Planctomycetia</taxon>
        <taxon>Gemmatales</taxon>
        <taxon>Gemmataceae</taxon>
        <taxon>Gemmata</taxon>
    </lineage>
</organism>
<reference evidence="2 3" key="1">
    <citation type="submission" date="2018-01" db="EMBL/GenBank/DDBJ databases">
        <title>G. obscuriglobus.</title>
        <authorList>
            <person name="Franke J."/>
            <person name="Blomberg W."/>
            <person name="Selmecki A."/>
        </authorList>
    </citation>
    <scope>NUCLEOTIDE SEQUENCE [LARGE SCALE GENOMIC DNA]</scope>
    <source>
        <strain evidence="2 3">DSM 5831</strain>
    </source>
</reference>
<evidence type="ECO:0008006" key="4">
    <source>
        <dbReference type="Google" id="ProtNLM"/>
    </source>
</evidence>
<dbReference type="InterPro" id="IPR029058">
    <property type="entry name" value="AB_hydrolase_fold"/>
</dbReference>
<dbReference type="EMBL" id="CP025958">
    <property type="protein sequence ID" value="AWM41129.1"/>
    <property type="molecule type" value="Genomic_DNA"/>
</dbReference>
<accession>A0A2Z3H2W5</accession>
<evidence type="ECO:0000313" key="3">
    <source>
        <dbReference type="Proteomes" id="UP000245802"/>
    </source>
</evidence>
<dbReference type="AlphaFoldDB" id="A0A2Z3H2W5"/>
<keyword evidence="3" id="KW-1185">Reference proteome</keyword>
<evidence type="ECO:0000313" key="2">
    <source>
        <dbReference type="EMBL" id="AWM41129.1"/>
    </source>
</evidence>
<dbReference type="InterPro" id="IPR050955">
    <property type="entry name" value="Plant_Biomass_Hydrol_Est"/>
</dbReference>
<dbReference type="Proteomes" id="UP000245802">
    <property type="component" value="Chromosome"/>
</dbReference>
<dbReference type="KEGG" id="gog:C1280_31840"/>
<dbReference type="PANTHER" id="PTHR43037">
    <property type="entry name" value="UNNAMED PRODUCT-RELATED"/>
    <property type="match status" value="1"/>
</dbReference>
<sequence length="281" mass="30509">MVERNQSEIGGFSREWLIFPAAPGAPLVVFLTGTGGTAEWADRETGWSELARQEGFALAVPEALPPDPAAPPTFLTNPPRWNDGSPPLFQQPQQNDVEFLTAVIDDAAVRYEVDPRHVFVTGFSNGAGMAFRLAAEAADRVAAIAPVAGYCWVGDLQLLRPVPTLYTVGTRDLLIPLRGGDVRLPWNQRLVRRPPVTDTLERWAQALGCAAAPVVRSDDPAVRVDTYPGPVTFDAVTIEGLGHHWPGGRALLNPRLAGPPSTAVRATEMIWEFFRRSMLGA</sequence>
<dbReference type="Gene3D" id="3.40.50.1820">
    <property type="entry name" value="alpha/beta hydrolase"/>
    <property type="match status" value="1"/>
</dbReference>
<dbReference type="SUPFAM" id="SSF53474">
    <property type="entry name" value="alpha/beta-Hydrolases"/>
    <property type="match status" value="1"/>
</dbReference>
<dbReference type="PANTHER" id="PTHR43037:SF1">
    <property type="entry name" value="BLL1128 PROTEIN"/>
    <property type="match status" value="1"/>
</dbReference>